<dbReference type="EMBL" id="CP035491">
    <property type="protein sequence ID" value="QAY73276.1"/>
    <property type="molecule type" value="Genomic_DNA"/>
</dbReference>
<dbReference type="AlphaFoldDB" id="A0A4P6FCA4"/>
<dbReference type="PROSITE" id="PS50943">
    <property type="entry name" value="HTH_CROC1"/>
    <property type="match status" value="1"/>
</dbReference>
<evidence type="ECO:0000259" key="1">
    <source>
        <dbReference type="PROSITE" id="PS50943"/>
    </source>
</evidence>
<dbReference type="KEGG" id="agf:ET445_07875"/>
<proteinExistence type="predicted"/>
<evidence type="ECO:0000313" key="3">
    <source>
        <dbReference type="Proteomes" id="UP000291259"/>
    </source>
</evidence>
<evidence type="ECO:0000313" key="2">
    <source>
        <dbReference type="EMBL" id="QAY73276.1"/>
    </source>
</evidence>
<keyword evidence="3" id="KW-1185">Reference proteome</keyword>
<reference evidence="2 3" key="1">
    <citation type="submission" date="2019-01" db="EMBL/GenBank/DDBJ databases">
        <title>Genome sequencing of strain FW100M-8.</title>
        <authorList>
            <person name="Heo J."/>
            <person name="Kim S.-J."/>
            <person name="Kim J.-S."/>
            <person name="Hong S.-B."/>
            <person name="Kwon S.-W."/>
        </authorList>
    </citation>
    <scope>NUCLEOTIDE SEQUENCE [LARGE SCALE GENOMIC DNA]</scope>
    <source>
        <strain evidence="2 3">FW100M-8</strain>
    </source>
</reference>
<sequence>MSVGAARLALTMKPNDDAPGRGCGWLADPAFLLRSVRRRADLSQRELAARLGLDRSQVARVEAGRRRLTIEELERVLAIAGMRLAVVDSEDRPVELDGDPEVRDRGGRRFPAHLDVRYFPDIPWFALQRVQHDIPLRRAWYEHRAGRDLHRDSARRRGRSATP</sequence>
<dbReference type="Proteomes" id="UP000291259">
    <property type="component" value="Chromosome"/>
</dbReference>
<dbReference type="Gene3D" id="1.10.260.40">
    <property type="entry name" value="lambda repressor-like DNA-binding domains"/>
    <property type="match status" value="1"/>
</dbReference>
<dbReference type="InterPro" id="IPR001387">
    <property type="entry name" value="Cro/C1-type_HTH"/>
</dbReference>
<accession>A0A4P6FCA4</accession>
<dbReference type="GO" id="GO:0003677">
    <property type="term" value="F:DNA binding"/>
    <property type="evidence" value="ECO:0007669"/>
    <property type="project" value="InterPro"/>
</dbReference>
<gene>
    <name evidence="2" type="ORF">ET445_07875</name>
</gene>
<dbReference type="CDD" id="cd00093">
    <property type="entry name" value="HTH_XRE"/>
    <property type="match status" value="1"/>
</dbReference>
<name>A0A4P6FCA4_9MICO</name>
<dbReference type="InterPro" id="IPR010982">
    <property type="entry name" value="Lambda_DNA-bd_dom_sf"/>
</dbReference>
<dbReference type="OrthoDB" id="3383514at2"/>
<dbReference type="Pfam" id="PF01381">
    <property type="entry name" value="HTH_3"/>
    <property type="match status" value="1"/>
</dbReference>
<dbReference type="SMART" id="SM00530">
    <property type="entry name" value="HTH_XRE"/>
    <property type="match status" value="1"/>
</dbReference>
<organism evidence="2 3">
    <name type="scientific">Agromyces protaetiae</name>
    <dbReference type="NCBI Taxonomy" id="2509455"/>
    <lineage>
        <taxon>Bacteria</taxon>
        <taxon>Bacillati</taxon>
        <taxon>Actinomycetota</taxon>
        <taxon>Actinomycetes</taxon>
        <taxon>Micrococcales</taxon>
        <taxon>Microbacteriaceae</taxon>
        <taxon>Agromyces</taxon>
    </lineage>
</organism>
<dbReference type="SUPFAM" id="SSF47413">
    <property type="entry name" value="lambda repressor-like DNA-binding domains"/>
    <property type="match status" value="1"/>
</dbReference>
<feature type="domain" description="HTH cro/C1-type" evidence="1">
    <location>
        <begin position="33"/>
        <end position="87"/>
    </location>
</feature>
<protein>
    <submittedName>
        <fullName evidence="2">XRE family transcriptional regulator</fullName>
    </submittedName>
</protein>